<proteinExistence type="predicted"/>
<comment type="caution">
    <text evidence="1">The sequence shown here is derived from an EMBL/GenBank/DDBJ whole genome shotgun (WGS) entry which is preliminary data.</text>
</comment>
<dbReference type="AlphaFoldDB" id="A0AAD6LVF5"/>
<dbReference type="EMBL" id="JAQIZT010000014">
    <property type="protein sequence ID" value="KAJ6973379.1"/>
    <property type="molecule type" value="Genomic_DNA"/>
</dbReference>
<name>A0AAD6LVF5_9ROSI</name>
<accession>A0AAD6LVF5</accession>
<reference evidence="1" key="1">
    <citation type="journal article" date="2023" name="Mol. Ecol. Resour.">
        <title>Chromosome-level genome assembly of a triploid poplar Populus alba 'Berolinensis'.</title>
        <authorList>
            <person name="Chen S."/>
            <person name="Yu Y."/>
            <person name="Wang X."/>
            <person name="Wang S."/>
            <person name="Zhang T."/>
            <person name="Zhou Y."/>
            <person name="He R."/>
            <person name="Meng N."/>
            <person name="Wang Y."/>
            <person name="Liu W."/>
            <person name="Liu Z."/>
            <person name="Liu J."/>
            <person name="Guo Q."/>
            <person name="Huang H."/>
            <person name="Sederoff R.R."/>
            <person name="Wang G."/>
            <person name="Qu G."/>
            <person name="Chen S."/>
        </authorList>
    </citation>
    <scope>NUCLEOTIDE SEQUENCE</scope>
    <source>
        <strain evidence="1">SC-2020</strain>
    </source>
</reference>
<dbReference type="PANTHER" id="PTHR48165">
    <property type="entry name" value="BNAC03G44900D PROTEIN"/>
    <property type="match status" value="1"/>
</dbReference>
<evidence type="ECO:0000313" key="2">
    <source>
        <dbReference type="Proteomes" id="UP001164929"/>
    </source>
</evidence>
<protein>
    <submittedName>
        <fullName evidence="1">Uncharacterized protein</fullName>
    </submittedName>
</protein>
<sequence>MWRKLARLRSNVQNIRKSPRVADESMFGGMNGAEFPILVRDMNRTHRWNALSSLLRIVLAPFSIPSCFSSQPHVNGADGLWVTGEFAQLSEMNHLMVNDSMRYAILIRYKRISSTEYNLQATTLSDTSHGLYNFVDSMTPSEAAAHLPLARIMMMIIMVDAFKKRACDDFGVIMRGG</sequence>
<dbReference type="Proteomes" id="UP001164929">
    <property type="component" value="Chromosome 14"/>
</dbReference>
<dbReference type="PANTHER" id="PTHR48165:SF1">
    <property type="entry name" value="TRANSMEMBRANE PROTEIN"/>
    <property type="match status" value="1"/>
</dbReference>
<organism evidence="1 2">
    <name type="scientific">Populus alba x Populus x berolinensis</name>
    <dbReference type="NCBI Taxonomy" id="444605"/>
    <lineage>
        <taxon>Eukaryota</taxon>
        <taxon>Viridiplantae</taxon>
        <taxon>Streptophyta</taxon>
        <taxon>Embryophyta</taxon>
        <taxon>Tracheophyta</taxon>
        <taxon>Spermatophyta</taxon>
        <taxon>Magnoliopsida</taxon>
        <taxon>eudicotyledons</taxon>
        <taxon>Gunneridae</taxon>
        <taxon>Pentapetalae</taxon>
        <taxon>rosids</taxon>
        <taxon>fabids</taxon>
        <taxon>Malpighiales</taxon>
        <taxon>Salicaceae</taxon>
        <taxon>Saliceae</taxon>
        <taxon>Populus</taxon>
    </lineage>
</organism>
<gene>
    <name evidence="1" type="ORF">NC653_033648</name>
</gene>
<keyword evidence="2" id="KW-1185">Reference proteome</keyword>
<evidence type="ECO:0000313" key="1">
    <source>
        <dbReference type="EMBL" id="KAJ6973379.1"/>
    </source>
</evidence>